<evidence type="ECO:0000256" key="1">
    <source>
        <dbReference type="ARBA" id="ARBA00004167"/>
    </source>
</evidence>
<protein>
    <recommendedName>
        <fullName evidence="6">TonB C-terminal domain-containing protein</fullName>
    </recommendedName>
</protein>
<organism evidence="7 8">
    <name type="scientific">Hydrogenobacter thermophilus (strain DSM 6534 / IAM 12695 / TK-6)</name>
    <dbReference type="NCBI Taxonomy" id="608538"/>
    <lineage>
        <taxon>Bacteria</taxon>
        <taxon>Pseudomonadati</taxon>
        <taxon>Aquificota</taxon>
        <taxon>Aquificia</taxon>
        <taxon>Aquificales</taxon>
        <taxon>Aquificaceae</taxon>
        <taxon>Hydrogenobacter</taxon>
    </lineage>
</organism>
<dbReference type="InterPro" id="IPR006260">
    <property type="entry name" value="TonB/TolA_C"/>
</dbReference>
<evidence type="ECO:0000313" key="8">
    <source>
        <dbReference type="Proteomes" id="UP000002574"/>
    </source>
</evidence>
<keyword evidence="2 5" id="KW-0812">Transmembrane</keyword>
<dbReference type="SUPFAM" id="SSF74653">
    <property type="entry name" value="TolA/TonB C-terminal domain"/>
    <property type="match status" value="1"/>
</dbReference>
<evidence type="ECO:0000256" key="3">
    <source>
        <dbReference type="ARBA" id="ARBA00022989"/>
    </source>
</evidence>
<dbReference type="GO" id="GO:0055085">
    <property type="term" value="P:transmembrane transport"/>
    <property type="evidence" value="ECO:0007669"/>
    <property type="project" value="InterPro"/>
</dbReference>
<gene>
    <name evidence="7" type="ordered locus">HTH_0011</name>
</gene>
<dbReference type="KEGG" id="hth:HTH_0011"/>
<dbReference type="InterPro" id="IPR037682">
    <property type="entry name" value="TonB_C"/>
</dbReference>
<reference evidence="7 8" key="1">
    <citation type="journal article" date="2010" name="J. Bacteriol.">
        <title>Complete genome sequence of the thermophilic, obligately chemolithoautotrophic hydrogen-oxidizing bacterium Hydrogenobacter thermophilus TK-6.</title>
        <authorList>
            <person name="Arai H."/>
            <person name="Kanbe H."/>
            <person name="Ishii M."/>
            <person name="Igarashi Y."/>
        </authorList>
    </citation>
    <scope>NUCLEOTIDE SEQUENCE [LARGE SCALE GENOMIC DNA]</scope>
    <source>
        <strain evidence="8">DSM 6534 / IAM 12695 / TK-6 [Tokyo]</strain>
    </source>
</reference>
<dbReference type="NCBIfam" id="TIGR01352">
    <property type="entry name" value="tonB_Cterm"/>
    <property type="match status" value="1"/>
</dbReference>
<evidence type="ECO:0000313" key="7">
    <source>
        <dbReference type="EMBL" id="BAI68478.1"/>
    </source>
</evidence>
<accession>D3DF76</accession>
<name>D3DF76_HYDTT</name>
<dbReference type="GO" id="GO:0016020">
    <property type="term" value="C:membrane"/>
    <property type="evidence" value="ECO:0007669"/>
    <property type="project" value="UniProtKB-SubCell"/>
</dbReference>
<sequence>MEDRMHFEDLFYWLISTFVNLVLFTFLSYLLLLKINIKEEMPPLNVSLETPKEVLQEVKFSKGRHMYIKPKEGKHTLAKGKGSASLTPMVMERKEGDAALPSGKETQEDVSILSSVEEKVKGRKETQEEGVPAKEVGEVSAVISKGSVGFGGGAGRGILYVPPLPKLVSEELPSTLRIRVWVEPSGEVSRVQILQRSGVPDIDERLAQFVRRIKFEPIKENVVQTGILTFRFKGG</sequence>
<feature type="domain" description="TonB C-terminal" evidence="6">
    <location>
        <begin position="175"/>
        <end position="233"/>
    </location>
</feature>
<evidence type="ECO:0000256" key="4">
    <source>
        <dbReference type="ARBA" id="ARBA00023136"/>
    </source>
</evidence>
<dbReference type="AlphaFoldDB" id="D3DF76"/>
<evidence type="ECO:0000256" key="2">
    <source>
        <dbReference type="ARBA" id="ARBA00022692"/>
    </source>
</evidence>
<dbReference type="Proteomes" id="UP000002574">
    <property type="component" value="Chromosome"/>
</dbReference>
<dbReference type="Gene3D" id="3.30.1150.10">
    <property type="match status" value="1"/>
</dbReference>
<dbReference type="OrthoDB" id="14974at2"/>
<feature type="transmembrane region" description="Helical" evidence="5">
    <location>
        <begin position="12"/>
        <end position="32"/>
    </location>
</feature>
<evidence type="ECO:0000259" key="6">
    <source>
        <dbReference type="Pfam" id="PF03544"/>
    </source>
</evidence>
<evidence type="ECO:0000256" key="5">
    <source>
        <dbReference type="SAM" id="Phobius"/>
    </source>
</evidence>
<dbReference type="RefSeq" id="WP_012962661.1">
    <property type="nucleotide sequence ID" value="NC_013799.1"/>
</dbReference>
<comment type="subcellular location">
    <subcellularLocation>
        <location evidence="1">Membrane</location>
        <topology evidence="1">Single-pass membrane protein</topology>
    </subcellularLocation>
</comment>
<dbReference type="STRING" id="608538.HTH_0011"/>
<keyword evidence="4 5" id="KW-0472">Membrane</keyword>
<dbReference type="eggNOG" id="COG0810">
    <property type="taxonomic scope" value="Bacteria"/>
</dbReference>
<dbReference type="Pfam" id="PF03544">
    <property type="entry name" value="TonB_C"/>
    <property type="match status" value="1"/>
</dbReference>
<keyword evidence="3 5" id="KW-1133">Transmembrane helix</keyword>
<dbReference type="KEGG" id="hte:Hydth_0012"/>
<dbReference type="EMBL" id="AP011112">
    <property type="protein sequence ID" value="BAI68478.1"/>
    <property type="molecule type" value="Genomic_DNA"/>
</dbReference>
<keyword evidence="8" id="KW-1185">Reference proteome</keyword>
<proteinExistence type="predicted"/>